<sequence>MDQKILLTYASRGGSTQGVAHAIGAELVKQGLTLDIRYLLDVKDIKPYDVVIIGAPIRMGHWLSEAQQFLTVHQNVLKNKKVALFVVCMTLHEDTPENRAKVLGMMQPTLALVDSIDTGLFAGAMRPTKLKFFWRLLARITHVPEGDFRDYEIIRAWARGLASKLMPPTHL</sequence>
<keyword evidence="2" id="KW-0288">FMN</keyword>
<protein>
    <recommendedName>
        <fullName evidence="3">Flavodoxin-like domain-containing protein</fullName>
    </recommendedName>
</protein>
<dbReference type="Gene3D" id="3.40.50.360">
    <property type="match status" value="1"/>
</dbReference>
<dbReference type="InterPro" id="IPR052200">
    <property type="entry name" value="Protoporphyrinogen_IX_DH"/>
</dbReference>
<dbReference type="SUPFAM" id="SSF52218">
    <property type="entry name" value="Flavoproteins"/>
    <property type="match status" value="1"/>
</dbReference>
<dbReference type="GO" id="GO:0070819">
    <property type="term" value="F:menaquinone-dependent protoporphyrinogen oxidase activity"/>
    <property type="evidence" value="ECO:0007669"/>
    <property type="project" value="TreeGrafter"/>
</dbReference>
<dbReference type="InterPro" id="IPR008254">
    <property type="entry name" value="Flavodoxin/NO_synth"/>
</dbReference>
<dbReference type="Proteomes" id="UP000194798">
    <property type="component" value="Unassembled WGS sequence"/>
</dbReference>
<evidence type="ECO:0000313" key="5">
    <source>
        <dbReference type="Proteomes" id="UP000194798"/>
    </source>
</evidence>
<dbReference type="EMBL" id="MSLT01000012">
    <property type="protein sequence ID" value="OUD14131.1"/>
    <property type="molecule type" value="Genomic_DNA"/>
</dbReference>
<evidence type="ECO:0000259" key="3">
    <source>
        <dbReference type="PROSITE" id="PS50902"/>
    </source>
</evidence>
<name>A0A251X839_9GAMM</name>
<reference evidence="4 5" key="1">
    <citation type="submission" date="2016-12" db="EMBL/GenBank/DDBJ databases">
        <title>Thioflexothrix psekupsii D3 genome sequencing and assembly.</title>
        <authorList>
            <person name="Fomenkov A."/>
            <person name="Vincze T."/>
            <person name="Grabovich M."/>
            <person name="Anton B.P."/>
            <person name="Dubinina G."/>
            <person name="Orlova M."/>
            <person name="Belousova E."/>
            <person name="Roberts R.J."/>
        </authorList>
    </citation>
    <scope>NUCLEOTIDE SEQUENCE [LARGE SCALE GENOMIC DNA]</scope>
    <source>
        <strain evidence="4">D3</strain>
    </source>
</reference>
<evidence type="ECO:0000256" key="2">
    <source>
        <dbReference type="ARBA" id="ARBA00022643"/>
    </source>
</evidence>
<dbReference type="Pfam" id="PF12724">
    <property type="entry name" value="Flavodoxin_5"/>
    <property type="match status" value="1"/>
</dbReference>
<dbReference type="PROSITE" id="PS50902">
    <property type="entry name" value="FLAVODOXIN_LIKE"/>
    <property type="match status" value="1"/>
</dbReference>
<evidence type="ECO:0000313" key="4">
    <source>
        <dbReference type="EMBL" id="OUD14131.1"/>
    </source>
</evidence>
<feature type="domain" description="Flavodoxin-like" evidence="3">
    <location>
        <begin position="5"/>
        <end position="162"/>
    </location>
</feature>
<gene>
    <name evidence="4" type="ORF">TPSD3_07290</name>
</gene>
<dbReference type="PANTHER" id="PTHR38030">
    <property type="entry name" value="PROTOPORPHYRINOGEN IX DEHYDROGENASE [MENAQUINONE]"/>
    <property type="match status" value="1"/>
</dbReference>
<dbReference type="OrthoDB" id="9795729at2"/>
<comment type="caution">
    <text evidence="4">The sequence shown here is derived from an EMBL/GenBank/DDBJ whole genome shotgun (WGS) entry which is preliminary data.</text>
</comment>
<keyword evidence="1" id="KW-0285">Flavoprotein</keyword>
<evidence type="ECO:0000256" key="1">
    <source>
        <dbReference type="ARBA" id="ARBA00022630"/>
    </source>
</evidence>
<proteinExistence type="predicted"/>
<dbReference type="AlphaFoldDB" id="A0A251X839"/>
<accession>A0A251X839</accession>
<keyword evidence="5" id="KW-1185">Reference proteome</keyword>
<organism evidence="4 5">
    <name type="scientific">Thioflexithrix psekupsensis</name>
    <dbReference type="NCBI Taxonomy" id="1570016"/>
    <lineage>
        <taxon>Bacteria</taxon>
        <taxon>Pseudomonadati</taxon>
        <taxon>Pseudomonadota</taxon>
        <taxon>Gammaproteobacteria</taxon>
        <taxon>Thiotrichales</taxon>
        <taxon>Thioflexithrix</taxon>
    </lineage>
</organism>
<dbReference type="RefSeq" id="WP_086487917.1">
    <property type="nucleotide sequence ID" value="NZ_MSLT01000012.1"/>
</dbReference>
<dbReference type="InterPro" id="IPR026816">
    <property type="entry name" value="Flavodoxin_dom"/>
</dbReference>
<dbReference type="GO" id="GO:0010181">
    <property type="term" value="F:FMN binding"/>
    <property type="evidence" value="ECO:0007669"/>
    <property type="project" value="InterPro"/>
</dbReference>
<dbReference type="PANTHER" id="PTHR38030:SF2">
    <property type="entry name" value="PROTOPORPHYRINOGEN IX DEHYDROGENASE [QUINONE]"/>
    <property type="match status" value="1"/>
</dbReference>
<dbReference type="GO" id="GO:0006783">
    <property type="term" value="P:heme biosynthetic process"/>
    <property type="evidence" value="ECO:0007669"/>
    <property type="project" value="TreeGrafter"/>
</dbReference>
<dbReference type="InterPro" id="IPR029039">
    <property type="entry name" value="Flavoprotein-like_sf"/>
</dbReference>